<dbReference type="RefSeq" id="WP_126422635.1">
    <property type="nucleotide sequence ID" value="NZ_AP019367.1"/>
</dbReference>
<sequence length="187" mass="21076">MFDSLIQNIGIWIIGTLIGSLGERSAGIMLLALCLLPVSCWAFWKYESSEWKKRISSDLELVKQFNRAGSDAAEKAVVDALINRATESANLYIKSRQAIGDGVFLAFEWLRMTISLFVPALTITFMGILGGEFSLTRGYWIIAGFMLVGLMLDLLRFILSWRLVRAILDCIKSLPMRLKSSFRRLKS</sequence>
<keyword evidence="1" id="KW-0472">Membrane</keyword>
<feature type="transmembrane region" description="Helical" evidence="1">
    <location>
        <begin position="26"/>
        <end position="44"/>
    </location>
</feature>
<dbReference type="EMBL" id="AP019367">
    <property type="protein sequence ID" value="BBH50653.1"/>
    <property type="molecule type" value="Genomic_DNA"/>
</dbReference>
<keyword evidence="1" id="KW-1133">Transmembrane helix</keyword>
<evidence type="ECO:0000313" key="3">
    <source>
        <dbReference type="Proteomes" id="UP000273154"/>
    </source>
</evidence>
<accession>A0A3G9JZC2</accession>
<organism evidence="2 3">
    <name type="scientific">Parolsenella catena</name>
    <dbReference type="NCBI Taxonomy" id="2003188"/>
    <lineage>
        <taxon>Bacteria</taxon>
        <taxon>Bacillati</taxon>
        <taxon>Actinomycetota</taxon>
        <taxon>Coriobacteriia</taxon>
        <taxon>Coriobacteriales</taxon>
        <taxon>Atopobiaceae</taxon>
        <taxon>Parolsenella</taxon>
    </lineage>
</organism>
<reference evidence="3" key="1">
    <citation type="submission" date="2018-11" db="EMBL/GenBank/DDBJ databases">
        <title>Comparative genomics of Parolsenella catena and Libanicoccus massiliensis: Reclassification of Libanicoccus massiliensis as Parolsenella massiliensis comb. nov.</title>
        <authorList>
            <person name="Sakamoto M."/>
            <person name="Ikeyama N."/>
            <person name="Murakami T."/>
            <person name="Mori H."/>
            <person name="Yuki M."/>
            <person name="Ohkuma M."/>
        </authorList>
    </citation>
    <scope>NUCLEOTIDE SEQUENCE [LARGE SCALE GENOMIC DNA]</scope>
    <source>
        <strain evidence="3">JCM 31932</strain>
    </source>
</reference>
<dbReference type="AlphaFoldDB" id="A0A3G9JZC2"/>
<feature type="transmembrane region" description="Helical" evidence="1">
    <location>
        <begin position="114"/>
        <end position="133"/>
    </location>
</feature>
<dbReference type="GeneID" id="88849373"/>
<feature type="transmembrane region" description="Helical" evidence="1">
    <location>
        <begin position="139"/>
        <end position="159"/>
    </location>
</feature>
<protein>
    <submittedName>
        <fullName evidence="2">Uncharacterized protein</fullName>
    </submittedName>
</protein>
<gene>
    <name evidence="2" type="ORF">Pcatena_12400</name>
</gene>
<dbReference type="Proteomes" id="UP000273154">
    <property type="component" value="Chromosome"/>
</dbReference>
<keyword evidence="3" id="KW-1185">Reference proteome</keyword>
<dbReference type="KEGG" id="pcat:Pcatena_12400"/>
<evidence type="ECO:0000256" key="1">
    <source>
        <dbReference type="SAM" id="Phobius"/>
    </source>
</evidence>
<evidence type="ECO:0000313" key="2">
    <source>
        <dbReference type="EMBL" id="BBH50653.1"/>
    </source>
</evidence>
<name>A0A3G9JZC2_9ACTN</name>
<keyword evidence="1" id="KW-0812">Transmembrane</keyword>
<proteinExistence type="predicted"/>